<dbReference type="PROSITE" id="PS00440">
    <property type="entry name" value="ACYLTRANSF_C_2"/>
    <property type="match status" value="1"/>
</dbReference>
<dbReference type="InterPro" id="IPR023213">
    <property type="entry name" value="CAT-like_dom_sf"/>
</dbReference>
<dbReference type="EMBL" id="JASJQH010007121">
    <property type="protein sequence ID" value="KAK9717854.1"/>
    <property type="molecule type" value="Genomic_DNA"/>
</dbReference>
<keyword evidence="2 4" id="KW-0808">Transferase</keyword>
<feature type="domain" description="Choline/carnitine acyltransferase" evidence="5">
    <location>
        <begin position="44"/>
        <end position="589"/>
    </location>
</feature>
<sequence length="661" mass="75266">MPYSLFSRIMGFRPLGYSFPNSEPSLNTNNITVMDQNQKVMPRLPVPDLEATLERYLRSVRPLLADNEYEHTEKMVREFGKPGGQGEILQKRLLARAAASTTSWLHEWWNEYAYFAYRDSLTFYVNYFFGFREDPRHPSQLQRAAGLVKAIMEFRQDVVTRQLEPDCARDVPFCTSQYNYMFNACRFPTAPEDHAESYDYETNNHLAVVRKGQFFIVDTVRPDGTQLTANDIMSQLASIIALTDESEESSFGILTTTNRDLWTENRKMIVEAHPSNKETLHRLETAMFLVSLEDYAPSTEEEFSRACWHGTGKNRYYDKNFQILVFSNGMAGFNGEHSRMDGTVTARMCHFAIEQASKRPLPKSSGVIFKAPEKLVLYFPMKFTTRIIEAIAEAERMFQAEVNAHEVGVLEYNLYGKGLIKKFRMSPDAYVQMAIQLAYYKMFGVCKATYESAATRKYAYGRTETCRTVSTDSVAWVTAMCDSTKSTTEKTELLQKAIKSHSEFTVAASEGRGVDRHLLGLRFLVEEDETKPGIFLDPSYERTSHWHLSTSQISDDLFDQYGWGEVVPDGFGLAYMIREGSLHFNCSGLVNMQPKKLLLLIEESLLDMQELCTKNSKAQSITNSSCVIQSIQELSQSTQFPSESTIASHISIKGKLESVQS</sequence>
<reference evidence="6 7" key="1">
    <citation type="submission" date="2023-04" db="EMBL/GenBank/DDBJ databases">
        <title>Genome of Basidiobolus ranarum AG-B5.</title>
        <authorList>
            <person name="Stajich J.E."/>
            <person name="Carter-House D."/>
            <person name="Gryganskyi A."/>
        </authorList>
    </citation>
    <scope>NUCLEOTIDE SEQUENCE [LARGE SCALE GENOMIC DNA]</scope>
    <source>
        <strain evidence="6 7">AG-B5</strain>
    </source>
</reference>
<keyword evidence="7" id="KW-1185">Reference proteome</keyword>
<dbReference type="Proteomes" id="UP001479436">
    <property type="component" value="Unassembled WGS sequence"/>
</dbReference>
<dbReference type="GO" id="GO:0004092">
    <property type="term" value="F:carnitine O-acetyltransferase activity"/>
    <property type="evidence" value="ECO:0007669"/>
    <property type="project" value="UniProtKB-EC"/>
</dbReference>
<keyword evidence="3 4" id="KW-0012">Acyltransferase</keyword>
<evidence type="ECO:0000256" key="1">
    <source>
        <dbReference type="ARBA" id="ARBA00005232"/>
    </source>
</evidence>
<evidence type="ECO:0000259" key="5">
    <source>
        <dbReference type="Pfam" id="PF00755"/>
    </source>
</evidence>
<dbReference type="InterPro" id="IPR042231">
    <property type="entry name" value="Cho/carn_acyl_trans_2"/>
</dbReference>
<dbReference type="InterPro" id="IPR000542">
    <property type="entry name" value="Carn_acyl_trans"/>
</dbReference>
<accession>A0ABR2W3A6</accession>
<evidence type="ECO:0000256" key="2">
    <source>
        <dbReference type="ARBA" id="ARBA00022679"/>
    </source>
</evidence>
<name>A0ABR2W3A6_9FUNG</name>
<dbReference type="Gene3D" id="3.30.559.70">
    <property type="entry name" value="Choline/Carnitine o-acyltransferase, domain 2"/>
    <property type="match status" value="1"/>
</dbReference>
<dbReference type="InterPro" id="IPR039551">
    <property type="entry name" value="Cho/carn_acyl_trans"/>
</dbReference>
<evidence type="ECO:0000313" key="7">
    <source>
        <dbReference type="Proteomes" id="UP001479436"/>
    </source>
</evidence>
<dbReference type="SUPFAM" id="SSF52777">
    <property type="entry name" value="CoA-dependent acyltransferases"/>
    <property type="match status" value="2"/>
</dbReference>
<dbReference type="Gene3D" id="3.30.559.10">
    <property type="entry name" value="Chloramphenicol acetyltransferase-like domain"/>
    <property type="match status" value="1"/>
</dbReference>
<evidence type="ECO:0000313" key="6">
    <source>
        <dbReference type="EMBL" id="KAK9717854.1"/>
    </source>
</evidence>
<comment type="caution">
    <text evidence="6">The sequence shown here is derived from an EMBL/GenBank/DDBJ whole genome shotgun (WGS) entry which is preliminary data.</text>
</comment>
<evidence type="ECO:0000256" key="3">
    <source>
        <dbReference type="ARBA" id="ARBA00023315"/>
    </source>
</evidence>
<comment type="similarity">
    <text evidence="1 4">Belongs to the carnitine/choline acetyltransferase family.</text>
</comment>
<dbReference type="EC" id="2.3.1.7" evidence="6"/>
<evidence type="ECO:0000256" key="4">
    <source>
        <dbReference type="RuleBase" id="RU003801"/>
    </source>
</evidence>
<gene>
    <name evidence="6" type="primary">CAT2_3</name>
    <name evidence="6" type="ORF">K7432_005901</name>
</gene>
<organism evidence="6 7">
    <name type="scientific">Basidiobolus ranarum</name>
    <dbReference type="NCBI Taxonomy" id="34480"/>
    <lineage>
        <taxon>Eukaryota</taxon>
        <taxon>Fungi</taxon>
        <taxon>Fungi incertae sedis</taxon>
        <taxon>Zoopagomycota</taxon>
        <taxon>Entomophthoromycotina</taxon>
        <taxon>Basidiobolomycetes</taxon>
        <taxon>Basidiobolales</taxon>
        <taxon>Basidiobolaceae</taxon>
        <taxon>Basidiobolus</taxon>
    </lineage>
</organism>
<protein>
    <submittedName>
        <fullName evidence="6">Carnitine O-acetyltransferase mitochondrial</fullName>
        <ecNumber evidence="6">2.3.1.7</ecNumber>
    </submittedName>
</protein>
<proteinExistence type="inferred from homology"/>
<dbReference type="PANTHER" id="PTHR22589:SF103">
    <property type="entry name" value="CARNITINE O-ACETYL-TRANSFERASE, ISOFORM A-RELATED"/>
    <property type="match status" value="1"/>
</dbReference>
<dbReference type="PANTHER" id="PTHR22589">
    <property type="entry name" value="CARNITINE O-ACYLTRANSFERASE"/>
    <property type="match status" value="1"/>
</dbReference>
<dbReference type="Pfam" id="PF00755">
    <property type="entry name" value="Carn_acyltransf"/>
    <property type="match status" value="1"/>
</dbReference>